<feature type="transmembrane region" description="Helical" evidence="5">
    <location>
        <begin position="479"/>
        <end position="498"/>
    </location>
</feature>
<feature type="transmembrane region" description="Helical" evidence="5">
    <location>
        <begin position="454"/>
        <end position="473"/>
    </location>
</feature>
<accession>A0A0C3H6B9</accession>
<keyword evidence="2 5" id="KW-0812">Transmembrane</keyword>
<feature type="transmembrane region" description="Helical" evidence="5">
    <location>
        <begin position="254"/>
        <end position="274"/>
    </location>
</feature>
<dbReference type="InterPro" id="IPR036259">
    <property type="entry name" value="MFS_trans_sf"/>
</dbReference>
<dbReference type="InterPro" id="IPR020846">
    <property type="entry name" value="MFS_dom"/>
</dbReference>
<reference evidence="7 8" key="1">
    <citation type="submission" date="2014-04" db="EMBL/GenBank/DDBJ databases">
        <authorList>
            <consortium name="DOE Joint Genome Institute"/>
            <person name="Kuo A."/>
            <person name="Martino E."/>
            <person name="Perotto S."/>
            <person name="Kohler A."/>
            <person name="Nagy L.G."/>
            <person name="Floudas D."/>
            <person name="Copeland A."/>
            <person name="Barry K.W."/>
            <person name="Cichocki N."/>
            <person name="Veneault-Fourrey C."/>
            <person name="LaButti K."/>
            <person name="Lindquist E.A."/>
            <person name="Lipzen A."/>
            <person name="Lundell T."/>
            <person name="Morin E."/>
            <person name="Murat C."/>
            <person name="Sun H."/>
            <person name="Tunlid A."/>
            <person name="Henrissat B."/>
            <person name="Grigoriev I.V."/>
            <person name="Hibbett D.S."/>
            <person name="Martin F."/>
            <person name="Nordberg H.P."/>
            <person name="Cantor M.N."/>
            <person name="Hua S.X."/>
        </authorList>
    </citation>
    <scope>NUCLEOTIDE SEQUENCE [LARGE SCALE GENOMIC DNA]</scope>
    <source>
        <strain evidence="7 8">Zn</strain>
    </source>
</reference>
<dbReference type="InParanoid" id="A0A0C3H6B9"/>
<dbReference type="InterPro" id="IPR011701">
    <property type="entry name" value="MFS"/>
</dbReference>
<feature type="transmembrane region" description="Helical" evidence="5">
    <location>
        <begin position="577"/>
        <end position="602"/>
    </location>
</feature>
<feature type="transmembrane region" description="Helical" evidence="5">
    <location>
        <begin position="100"/>
        <end position="125"/>
    </location>
</feature>
<proteinExistence type="predicted"/>
<feature type="transmembrane region" description="Helical" evidence="5">
    <location>
        <begin position="190"/>
        <end position="208"/>
    </location>
</feature>
<feature type="transmembrane region" description="Helical" evidence="5">
    <location>
        <begin position="339"/>
        <end position="365"/>
    </location>
</feature>
<feature type="transmembrane region" description="Helical" evidence="5">
    <location>
        <begin position="311"/>
        <end position="333"/>
    </location>
</feature>
<evidence type="ECO:0000256" key="3">
    <source>
        <dbReference type="ARBA" id="ARBA00022989"/>
    </source>
</evidence>
<keyword evidence="8" id="KW-1185">Reference proteome</keyword>
<evidence type="ECO:0000259" key="6">
    <source>
        <dbReference type="PROSITE" id="PS50850"/>
    </source>
</evidence>
<dbReference type="OrthoDB" id="6770063at2759"/>
<gene>
    <name evidence="7" type="ORF">OIDMADRAFT_117799</name>
</gene>
<organism evidence="7 8">
    <name type="scientific">Oidiodendron maius (strain Zn)</name>
    <dbReference type="NCBI Taxonomy" id="913774"/>
    <lineage>
        <taxon>Eukaryota</taxon>
        <taxon>Fungi</taxon>
        <taxon>Dikarya</taxon>
        <taxon>Ascomycota</taxon>
        <taxon>Pezizomycotina</taxon>
        <taxon>Leotiomycetes</taxon>
        <taxon>Leotiomycetes incertae sedis</taxon>
        <taxon>Myxotrichaceae</taxon>
        <taxon>Oidiodendron</taxon>
    </lineage>
</organism>
<dbReference type="Proteomes" id="UP000054321">
    <property type="component" value="Unassembled WGS sequence"/>
</dbReference>
<dbReference type="GO" id="GO:0005886">
    <property type="term" value="C:plasma membrane"/>
    <property type="evidence" value="ECO:0007669"/>
    <property type="project" value="TreeGrafter"/>
</dbReference>
<dbReference type="PANTHER" id="PTHR23501:SF39">
    <property type="entry name" value="MULTIDRUG TRANSPORTER, PUTATIVE (AFU_ORTHOLOGUE AFUA_1G05010)-RELATED"/>
    <property type="match status" value="1"/>
</dbReference>
<name>A0A0C3H6B9_OIDMZ</name>
<feature type="transmembrane region" description="Helical" evidence="5">
    <location>
        <begin position="510"/>
        <end position="533"/>
    </location>
</feature>
<dbReference type="PROSITE" id="PS50850">
    <property type="entry name" value="MFS"/>
    <property type="match status" value="1"/>
</dbReference>
<evidence type="ECO:0000256" key="1">
    <source>
        <dbReference type="ARBA" id="ARBA00004141"/>
    </source>
</evidence>
<dbReference type="PANTHER" id="PTHR23501">
    <property type="entry name" value="MAJOR FACILITATOR SUPERFAMILY"/>
    <property type="match status" value="1"/>
</dbReference>
<keyword evidence="3 5" id="KW-1133">Transmembrane helix</keyword>
<feature type="transmembrane region" description="Helical" evidence="5">
    <location>
        <begin position="228"/>
        <end position="248"/>
    </location>
</feature>
<dbReference type="EMBL" id="KN832873">
    <property type="protein sequence ID" value="KIN03711.1"/>
    <property type="molecule type" value="Genomic_DNA"/>
</dbReference>
<comment type="subcellular location">
    <subcellularLocation>
        <location evidence="1">Membrane</location>
        <topology evidence="1">Multi-pass membrane protein</topology>
    </subcellularLocation>
</comment>
<feature type="domain" description="Major facilitator superfamily (MFS) profile" evidence="6">
    <location>
        <begin position="100"/>
        <end position="604"/>
    </location>
</feature>
<evidence type="ECO:0000256" key="4">
    <source>
        <dbReference type="ARBA" id="ARBA00023136"/>
    </source>
</evidence>
<evidence type="ECO:0000313" key="7">
    <source>
        <dbReference type="EMBL" id="KIN03711.1"/>
    </source>
</evidence>
<evidence type="ECO:0000313" key="8">
    <source>
        <dbReference type="Proteomes" id="UP000054321"/>
    </source>
</evidence>
<evidence type="ECO:0000256" key="2">
    <source>
        <dbReference type="ARBA" id="ARBA00022692"/>
    </source>
</evidence>
<feature type="transmembrane region" description="Helical" evidence="5">
    <location>
        <begin position="426"/>
        <end position="447"/>
    </location>
</feature>
<dbReference type="Pfam" id="PF07690">
    <property type="entry name" value="MFS_1"/>
    <property type="match status" value="1"/>
</dbReference>
<feature type="transmembrane region" description="Helical" evidence="5">
    <location>
        <begin position="386"/>
        <end position="406"/>
    </location>
</feature>
<dbReference type="Gene3D" id="1.20.1250.20">
    <property type="entry name" value="MFS general substrate transporter like domains"/>
    <property type="match status" value="1"/>
</dbReference>
<dbReference type="GO" id="GO:0022857">
    <property type="term" value="F:transmembrane transporter activity"/>
    <property type="evidence" value="ECO:0007669"/>
    <property type="project" value="InterPro"/>
</dbReference>
<feature type="transmembrane region" description="Helical" evidence="5">
    <location>
        <begin position="163"/>
        <end position="184"/>
    </location>
</feature>
<reference evidence="8" key="2">
    <citation type="submission" date="2015-01" db="EMBL/GenBank/DDBJ databases">
        <title>Evolutionary Origins and Diversification of the Mycorrhizal Mutualists.</title>
        <authorList>
            <consortium name="DOE Joint Genome Institute"/>
            <consortium name="Mycorrhizal Genomics Consortium"/>
            <person name="Kohler A."/>
            <person name="Kuo A."/>
            <person name="Nagy L.G."/>
            <person name="Floudas D."/>
            <person name="Copeland A."/>
            <person name="Barry K.W."/>
            <person name="Cichocki N."/>
            <person name="Veneault-Fourrey C."/>
            <person name="LaButti K."/>
            <person name="Lindquist E.A."/>
            <person name="Lipzen A."/>
            <person name="Lundell T."/>
            <person name="Morin E."/>
            <person name="Murat C."/>
            <person name="Riley R."/>
            <person name="Ohm R."/>
            <person name="Sun H."/>
            <person name="Tunlid A."/>
            <person name="Henrissat B."/>
            <person name="Grigoriev I.V."/>
            <person name="Hibbett D.S."/>
            <person name="Martin F."/>
        </authorList>
    </citation>
    <scope>NUCLEOTIDE SEQUENCE [LARGE SCALE GENOMIC DNA]</scope>
    <source>
        <strain evidence="8">Zn</strain>
    </source>
</reference>
<sequence length="648" mass="70154">MAYLLYKHIKAKRAASAAGSGLAQEKLAKEVKLCDHRRDISLDTLGMPADISDFATTPQLKDESPKGLAVDKTQAAAGEIGPCQQCKHEKRAARIYRWKLIAGLFLPFTVQALDVTIVAGALPFIASDFHELSQLNWIVTAFNLTSATFIPAWGQVADVYGRYAALQVAIISMLIGSALCAGSPVTAFPMLLFGRALLGMGCAGLNIVTRTVLADKVTLEENSKNNTIFTLVAGIGYGIGPTIGGYLTSVSWRWVFIINIPLGLIGMVGTHFVLRPELLGPKPIIRSDGMEDDRPPTFLRRLATIDIGGQFFFLFGMGLLLLAVTWGGSYYAWPDVKVLAPLIIGAIMLVCFVVWEFFMSPGHYLANQFPYRKAMIPLNVLGTRNAGIIIYVNFITGMAMYAVFYFVDLYFTLVLQYGPGKSGTNIIFYLPGLAVGTYLAIFFLNFWPRRTFPPLFIGTLVEPVGMTLLAHALTIKSEGLIFGMLALTGVGTGIRLMPGTLHGVAYHPNNIAPMVSLLLLASSMGGALGLTVMENIFNGHLSHAGFNFSSSNLASLDAVAGLDDATQQRLVDTAKRAIVLAFYAITSFLWLGMVSMIGLGNVSIGKRANGKKSQDKVWMGGYLVGLLAHRKNGWGVVDKDGQLRPAEM</sequence>
<dbReference type="HOGENOM" id="CLU_000960_26_1_1"/>
<keyword evidence="4 5" id="KW-0472">Membrane</keyword>
<dbReference type="SUPFAM" id="SSF103473">
    <property type="entry name" value="MFS general substrate transporter"/>
    <property type="match status" value="2"/>
</dbReference>
<dbReference type="AlphaFoldDB" id="A0A0C3H6B9"/>
<feature type="transmembrane region" description="Helical" evidence="5">
    <location>
        <begin position="137"/>
        <end position="156"/>
    </location>
</feature>
<evidence type="ECO:0000256" key="5">
    <source>
        <dbReference type="SAM" id="Phobius"/>
    </source>
</evidence>
<protein>
    <recommendedName>
        <fullName evidence="6">Major facilitator superfamily (MFS) profile domain-containing protein</fullName>
    </recommendedName>
</protein>